<sequence length="287" mass="30674">MITRNRLAPVPPVLNVPSVTAAKARSGPPLAYRQTAVARGPELPAHQTVVSRRALLATAVPTLSSSQDLGLASQPGSGGLANEEAKAQVLRLLAQGRSNYNQGPDLGPAVDRLIATNPTPSPGVATMTLGQGTWEVFYAPHIARLSAALGTRFEPLRYILRGDAIYSNVRYTSPLLGTGWLSASGSFSTKDADTVTLNFDRFWVDRGSKPLRPELPDESARWDAVVGALGRLSFLPQFAVFPVLYLDDDLAVFSSWHHTATSAPELYRPEKPPAAELLPTGLFPAAA</sequence>
<accession>A0AAW1QR40</accession>
<protein>
    <recommendedName>
        <fullName evidence="3">Plastid lipid-associated protein/fibrillin conserved domain-containing protein</fullName>
    </recommendedName>
</protein>
<proteinExistence type="predicted"/>
<evidence type="ECO:0000313" key="2">
    <source>
        <dbReference type="Proteomes" id="UP001489004"/>
    </source>
</evidence>
<name>A0AAW1QR40_9CHLO</name>
<evidence type="ECO:0000313" key="1">
    <source>
        <dbReference type="EMBL" id="KAK9823596.1"/>
    </source>
</evidence>
<dbReference type="Proteomes" id="UP001489004">
    <property type="component" value="Unassembled WGS sequence"/>
</dbReference>
<organism evidence="1 2">
    <name type="scientific">[Myrmecia] bisecta</name>
    <dbReference type="NCBI Taxonomy" id="41462"/>
    <lineage>
        <taxon>Eukaryota</taxon>
        <taxon>Viridiplantae</taxon>
        <taxon>Chlorophyta</taxon>
        <taxon>core chlorophytes</taxon>
        <taxon>Trebouxiophyceae</taxon>
        <taxon>Trebouxiales</taxon>
        <taxon>Trebouxiaceae</taxon>
        <taxon>Myrmecia</taxon>
    </lineage>
</organism>
<gene>
    <name evidence="1" type="ORF">WJX72_004114</name>
</gene>
<comment type="caution">
    <text evidence="1">The sequence shown here is derived from an EMBL/GenBank/DDBJ whole genome shotgun (WGS) entry which is preliminary data.</text>
</comment>
<dbReference type="EMBL" id="JALJOR010000002">
    <property type="protein sequence ID" value="KAK9823596.1"/>
    <property type="molecule type" value="Genomic_DNA"/>
</dbReference>
<evidence type="ECO:0008006" key="3">
    <source>
        <dbReference type="Google" id="ProtNLM"/>
    </source>
</evidence>
<dbReference type="AlphaFoldDB" id="A0AAW1QR40"/>
<keyword evidence="2" id="KW-1185">Reference proteome</keyword>
<reference evidence="1 2" key="1">
    <citation type="journal article" date="2024" name="Nat. Commun.">
        <title>Phylogenomics reveals the evolutionary origins of lichenization in chlorophyte algae.</title>
        <authorList>
            <person name="Puginier C."/>
            <person name="Libourel C."/>
            <person name="Otte J."/>
            <person name="Skaloud P."/>
            <person name="Haon M."/>
            <person name="Grisel S."/>
            <person name="Petersen M."/>
            <person name="Berrin J.G."/>
            <person name="Delaux P.M."/>
            <person name="Dal Grande F."/>
            <person name="Keller J."/>
        </authorList>
    </citation>
    <scope>NUCLEOTIDE SEQUENCE [LARGE SCALE GENOMIC DNA]</scope>
    <source>
        <strain evidence="1 2">SAG 2043</strain>
    </source>
</reference>